<organism evidence="2 3">
    <name type="scientific">Mucilaginibacter frigoritolerans</name>
    <dbReference type="NCBI Taxonomy" id="652788"/>
    <lineage>
        <taxon>Bacteria</taxon>
        <taxon>Pseudomonadati</taxon>
        <taxon>Bacteroidota</taxon>
        <taxon>Sphingobacteriia</taxon>
        <taxon>Sphingobacteriales</taxon>
        <taxon>Sphingobacteriaceae</taxon>
        <taxon>Mucilaginibacter</taxon>
    </lineage>
</organism>
<keyword evidence="3" id="KW-1185">Reference proteome</keyword>
<dbReference type="InterPro" id="IPR037523">
    <property type="entry name" value="VOC_core"/>
</dbReference>
<sequence>MSKLNYIWPFFIVSNVKDSVDFYVNKLGFKAEYTGPTGDPFFAIVGRDNAYLMLKAIANDIKPLPNNTRHEWGRWDAFVGVADPDALFEEYNSGGVAFRQLVQNDGDGLRGFEIADVDGYVLFFGRTMI</sequence>
<dbReference type="PROSITE" id="PS51819">
    <property type="entry name" value="VOC"/>
    <property type="match status" value="1"/>
</dbReference>
<dbReference type="RefSeq" id="WP_144916684.1">
    <property type="nucleotide sequence ID" value="NZ_VLLI01000021.1"/>
</dbReference>
<dbReference type="Pfam" id="PF00903">
    <property type="entry name" value="Glyoxalase"/>
    <property type="match status" value="1"/>
</dbReference>
<dbReference type="AlphaFoldDB" id="A0A562TLT3"/>
<evidence type="ECO:0000313" key="3">
    <source>
        <dbReference type="Proteomes" id="UP000317010"/>
    </source>
</evidence>
<dbReference type="InterPro" id="IPR004360">
    <property type="entry name" value="Glyas_Fos-R_dOase_dom"/>
</dbReference>
<dbReference type="Proteomes" id="UP000317010">
    <property type="component" value="Unassembled WGS sequence"/>
</dbReference>
<dbReference type="OrthoDB" id="9796521at2"/>
<accession>A0A562TLT3</accession>
<reference evidence="2 3" key="1">
    <citation type="submission" date="2019-07" db="EMBL/GenBank/DDBJ databases">
        <title>Genomic Encyclopedia of Archaeal and Bacterial Type Strains, Phase II (KMG-II): from individual species to whole genera.</title>
        <authorList>
            <person name="Goeker M."/>
        </authorList>
    </citation>
    <scope>NUCLEOTIDE SEQUENCE [LARGE SCALE GENOMIC DNA]</scope>
    <source>
        <strain evidence="2 3">ATCC BAA-1854</strain>
    </source>
</reference>
<feature type="domain" description="VOC" evidence="1">
    <location>
        <begin position="3"/>
        <end position="127"/>
    </location>
</feature>
<evidence type="ECO:0000259" key="1">
    <source>
        <dbReference type="PROSITE" id="PS51819"/>
    </source>
</evidence>
<dbReference type="InterPro" id="IPR029068">
    <property type="entry name" value="Glyas_Bleomycin-R_OHBP_Dase"/>
</dbReference>
<dbReference type="SUPFAM" id="SSF54593">
    <property type="entry name" value="Glyoxalase/Bleomycin resistance protein/Dihydroxybiphenyl dioxygenase"/>
    <property type="match status" value="1"/>
</dbReference>
<dbReference type="EMBL" id="VLLI01000021">
    <property type="protein sequence ID" value="TWI94198.1"/>
    <property type="molecule type" value="Genomic_DNA"/>
</dbReference>
<name>A0A562TLT3_9SPHI</name>
<comment type="caution">
    <text evidence="2">The sequence shown here is derived from an EMBL/GenBank/DDBJ whole genome shotgun (WGS) entry which is preliminary data.</text>
</comment>
<proteinExistence type="predicted"/>
<protein>
    <recommendedName>
        <fullName evidence="1">VOC domain-containing protein</fullName>
    </recommendedName>
</protein>
<dbReference type="Gene3D" id="3.10.180.10">
    <property type="entry name" value="2,3-Dihydroxybiphenyl 1,2-Dioxygenase, domain 1"/>
    <property type="match status" value="1"/>
</dbReference>
<evidence type="ECO:0000313" key="2">
    <source>
        <dbReference type="EMBL" id="TWI94198.1"/>
    </source>
</evidence>
<gene>
    <name evidence="2" type="ORF">JN11_04804</name>
</gene>